<gene>
    <name evidence="2" type="ORF">PPERSA_12866</name>
</gene>
<name>A0A0V0Q833_PSEPJ</name>
<feature type="domain" description="Cyclic nucleotide-binding" evidence="1">
    <location>
        <begin position="126"/>
        <end position="243"/>
    </location>
</feature>
<evidence type="ECO:0000259" key="1">
    <source>
        <dbReference type="PROSITE" id="PS50042"/>
    </source>
</evidence>
<dbReference type="OrthoDB" id="417078at2759"/>
<keyword evidence="3" id="KW-1185">Reference proteome</keyword>
<dbReference type="Proteomes" id="UP000054937">
    <property type="component" value="Unassembled WGS sequence"/>
</dbReference>
<dbReference type="InterPro" id="IPR050503">
    <property type="entry name" value="cAMP-dep_PK_reg_su-like"/>
</dbReference>
<dbReference type="Pfam" id="PF00027">
    <property type="entry name" value="cNMP_binding"/>
    <property type="match status" value="2"/>
</dbReference>
<dbReference type="PRINTS" id="PR00103">
    <property type="entry name" value="CAMPKINASE"/>
</dbReference>
<dbReference type="SMART" id="SM00100">
    <property type="entry name" value="cNMP"/>
    <property type="match status" value="2"/>
</dbReference>
<evidence type="ECO:0000313" key="3">
    <source>
        <dbReference type="Proteomes" id="UP000054937"/>
    </source>
</evidence>
<dbReference type="PROSITE" id="PS50042">
    <property type="entry name" value="CNMP_BINDING_3"/>
    <property type="match status" value="2"/>
</dbReference>
<dbReference type="CDD" id="cd00038">
    <property type="entry name" value="CAP_ED"/>
    <property type="match status" value="2"/>
</dbReference>
<dbReference type="GO" id="GO:0005829">
    <property type="term" value="C:cytosol"/>
    <property type="evidence" value="ECO:0007669"/>
    <property type="project" value="TreeGrafter"/>
</dbReference>
<dbReference type="SUPFAM" id="SSF51206">
    <property type="entry name" value="cAMP-binding domain-like"/>
    <property type="match status" value="2"/>
</dbReference>
<proteinExistence type="predicted"/>
<dbReference type="PANTHER" id="PTHR11635:SF152">
    <property type="entry name" value="CAMP-DEPENDENT PROTEIN KINASE TYPE I REGULATORY SUBUNIT-RELATED"/>
    <property type="match status" value="1"/>
</dbReference>
<protein>
    <submittedName>
        <fullName evidence="2">Cyclic nucleotide-binding protein</fullName>
    </submittedName>
</protein>
<dbReference type="EMBL" id="LDAU01000251">
    <property type="protein sequence ID" value="KRW98387.1"/>
    <property type="molecule type" value="Genomic_DNA"/>
</dbReference>
<comment type="caution">
    <text evidence="2">The sequence shown here is derived from an EMBL/GenBank/DDBJ whole genome shotgun (WGS) entry which is preliminary data.</text>
</comment>
<dbReference type="GO" id="GO:0030552">
    <property type="term" value="F:cAMP binding"/>
    <property type="evidence" value="ECO:0007669"/>
    <property type="project" value="TreeGrafter"/>
</dbReference>
<dbReference type="GO" id="GO:0034236">
    <property type="term" value="F:protein kinase A catalytic subunit binding"/>
    <property type="evidence" value="ECO:0007669"/>
    <property type="project" value="TreeGrafter"/>
</dbReference>
<dbReference type="AlphaFoldDB" id="A0A0V0Q833"/>
<dbReference type="InterPro" id="IPR014710">
    <property type="entry name" value="RmlC-like_jellyroll"/>
</dbReference>
<dbReference type="GO" id="GO:0004862">
    <property type="term" value="F:cAMP-dependent protein kinase inhibitor activity"/>
    <property type="evidence" value="ECO:0007669"/>
    <property type="project" value="TreeGrafter"/>
</dbReference>
<sequence>MFKILDQKEKEIVIDAMEEKNVKAGEWVINQGEEGDVLYVVESGELDCFKKYSGKPEPVYLKTYTPGEFFGELALLYNAPRAASIKAKVDCKLFALDRPTFNHIVKDSSMRKRQKYDDFVKNWSLLSSLEDDYDKVKIVDTFSSETYKQHEKIINKGDKEGQIFILMCGKVAAENDQNEVLFEFSKQGDYFGEIPFIFKKQQPFNFVALAESEVITIPGSSYKSTLKQVESKLIKNGEMYQKYL</sequence>
<dbReference type="InterPro" id="IPR000595">
    <property type="entry name" value="cNMP-bd_dom"/>
</dbReference>
<dbReference type="GO" id="GO:0005952">
    <property type="term" value="C:cAMP-dependent protein kinase complex"/>
    <property type="evidence" value="ECO:0007669"/>
    <property type="project" value="InterPro"/>
</dbReference>
<dbReference type="PROSITE" id="PS00889">
    <property type="entry name" value="CNMP_BINDING_2"/>
    <property type="match status" value="1"/>
</dbReference>
<dbReference type="Gene3D" id="2.60.120.10">
    <property type="entry name" value="Jelly Rolls"/>
    <property type="match status" value="2"/>
</dbReference>
<dbReference type="InParanoid" id="A0A0V0Q833"/>
<organism evidence="2 3">
    <name type="scientific">Pseudocohnilembus persalinus</name>
    <name type="common">Ciliate</name>
    <dbReference type="NCBI Taxonomy" id="266149"/>
    <lineage>
        <taxon>Eukaryota</taxon>
        <taxon>Sar</taxon>
        <taxon>Alveolata</taxon>
        <taxon>Ciliophora</taxon>
        <taxon>Intramacronucleata</taxon>
        <taxon>Oligohymenophorea</taxon>
        <taxon>Scuticociliatia</taxon>
        <taxon>Philasterida</taxon>
        <taxon>Pseudocohnilembidae</taxon>
        <taxon>Pseudocohnilembus</taxon>
    </lineage>
</organism>
<dbReference type="OMA" id="FHKAEYV"/>
<dbReference type="PANTHER" id="PTHR11635">
    <property type="entry name" value="CAMP-DEPENDENT PROTEIN KINASE REGULATORY CHAIN"/>
    <property type="match status" value="1"/>
</dbReference>
<dbReference type="InterPro" id="IPR018490">
    <property type="entry name" value="cNMP-bd_dom_sf"/>
</dbReference>
<feature type="domain" description="Cyclic nucleotide-binding" evidence="1">
    <location>
        <begin position="1"/>
        <end position="122"/>
    </location>
</feature>
<dbReference type="InterPro" id="IPR018488">
    <property type="entry name" value="cNMP-bd_CS"/>
</dbReference>
<dbReference type="PROSITE" id="PS00888">
    <property type="entry name" value="CNMP_BINDING_1"/>
    <property type="match status" value="1"/>
</dbReference>
<evidence type="ECO:0000313" key="2">
    <source>
        <dbReference type="EMBL" id="KRW98387.1"/>
    </source>
</evidence>
<accession>A0A0V0Q833</accession>
<reference evidence="2 3" key="1">
    <citation type="journal article" date="2015" name="Sci. Rep.">
        <title>Genome of the facultative scuticociliatosis pathogen Pseudocohnilembus persalinus provides insight into its virulence through horizontal gene transfer.</title>
        <authorList>
            <person name="Xiong J."/>
            <person name="Wang G."/>
            <person name="Cheng J."/>
            <person name="Tian M."/>
            <person name="Pan X."/>
            <person name="Warren A."/>
            <person name="Jiang C."/>
            <person name="Yuan D."/>
            <person name="Miao W."/>
        </authorList>
    </citation>
    <scope>NUCLEOTIDE SEQUENCE [LARGE SCALE GENOMIC DNA]</scope>
    <source>
        <strain evidence="2">36N120E</strain>
    </source>
</reference>